<dbReference type="Pfam" id="PF00135">
    <property type="entry name" value="COesterase"/>
    <property type="match status" value="1"/>
</dbReference>
<evidence type="ECO:0000256" key="1">
    <source>
        <dbReference type="ARBA" id="ARBA00005964"/>
    </source>
</evidence>
<dbReference type="PANTHER" id="PTHR11559">
    <property type="entry name" value="CARBOXYLESTERASE"/>
    <property type="match status" value="1"/>
</dbReference>
<dbReference type="ESTHER" id="9sphn-j8vdp3">
    <property type="family name" value="Carb_B_Bacteria"/>
</dbReference>
<dbReference type="InterPro" id="IPR019819">
    <property type="entry name" value="Carboxylesterase_B_CS"/>
</dbReference>
<proteinExistence type="inferred from homology"/>
<protein>
    <recommendedName>
        <fullName evidence="3">Carboxylic ester hydrolase</fullName>
        <ecNumber evidence="3">3.1.1.-</ecNumber>
    </recommendedName>
</protein>
<comment type="caution">
    <text evidence="5">The sequence shown here is derived from an EMBL/GenBank/DDBJ whole genome shotgun (WGS) entry which is preliminary data.</text>
</comment>
<dbReference type="PATRIC" id="fig|158500.4.peg.4684"/>
<evidence type="ECO:0000313" key="5">
    <source>
        <dbReference type="EMBL" id="EZP75621.1"/>
    </source>
</evidence>
<keyword evidence="2 3" id="KW-0378">Hydrolase</keyword>
<sequence length="529" mass="55958">MVPILVGISVPSPEAATVPDSLRVDGGAIAPAPARADGVRVYKGIPYAAAPIGERRWEPPAAVVPWQGVRSTDTFGADCMQAVNENSPAERPRSEDCLFLNVWAPAKSGRHPVFVWIHGGGSRVGSGAQPTFDGSAFARKGIVVVTINYRLGPLGFLSTPELSARSGYDASGNYGFMDVIAALGWVRRNIGRFGGEPGRVTIGGESSGSVTTSVMMASPLAKGLFAQAIGESGSSLRRAEPASMGATTLAFEEKRGTALMQDLGASDLAALRRVPAERVLASAARLANGQFYNLPVVDGHLLPDAPWRIFASGKFNDVPLLAGWNADEGSLTLLGPKRSFAQMLQATYGAEAGAVARLYPHAPGDDQAALVAAAGHHNIAYPTWLWAYAAARFGRGPVYLYEFDHAPPVPEGTFGTGFDVRLAGAYHGAEIPYVFDTLEAQQGWRIAEADRAVARQMNAWWAAFISTGAPGGEGAAHWPRYVPGEAARRMQVTEHPGAVPDPDRARFDGLMKVHAAIDPPLPGPPAPRR</sequence>
<dbReference type="eggNOG" id="COG2272">
    <property type="taxonomic scope" value="Bacteria"/>
</dbReference>
<dbReference type="EC" id="3.1.1.-" evidence="3"/>
<dbReference type="PROSITE" id="PS00941">
    <property type="entry name" value="CARBOXYLESTERASE_B_2"/>
    <property type="match status" value="1"/>
</dbReference>
<dbReference type="RefSeq" id="WP_051587123.1">
    <property type="nucleotide sequence ID" value="NZ_CP017076.1"/>
</dbReference>
<name>A0A031JQC9_9SPHN</name>
<dbReference type="AlphaFoldDB" id="A0A031JQC9"/>
<evidence type="ECO:0000256" key="3">
    <source>
        <dbReference type="RuleBase" id="RU361235"/>
    </source>
</evidence>
<evidence type="ECO:0000256" key="2">
    <source>
        <dbReference type="ARBA" id="ARBA00022801"/>
    </source>
</evidence>
<dbReference type="InterPro" id="IPR002018">
    <property type="entry name" value="CarbesteraseB"/>
</dbReference>
<dbReference type="InterPro" id="IPR050309">
    <property type="entry name" value="Type-B_Carboxylest/Lipase"/>
</dbReference>
<organism evidence="5 6">
    <name type="scientific">Novosphingobium resinovorum</name>
    <dbReference type="NCBI Taxonomy" id="158500"/>
    <lineage>
        <taxon>Bacteria</taxon>
        <taxon>Pseudomonadati</taxon>
        <taxon>Pseudomonadota</taxon>
        <taxon>Alphaproteobacteria</taxon>
        <taxon>Sphingomonadales</taxon>
        <taxon>Sphingomonadaceae</taxon>
        <taxon>Novosphingobium</taxon>
    </lineage>
</organism>
<dbReference type="InterPro" id="IPR029058">
    <property type="entry name" value="AB_hydrolase_fold"/>
</dbReference>
<feature type="domain" description="Carboxylesterase type B" evidence="4">
    <location>
        <begin position="36"/>
        <end position="496"/>
    </location>
</feature>
<evidence type="ECO:0000313" key="6">
    <source>
        <dbReference type="Proteomes" id="UP000024329"/>
    </source>
</evidence>
<dbReference type="Proteomes" id="UP000024329">
    <property type="component" value="Unassembled WGS sequence"/>
</dbReference>
<dbReference type="GO" id="GO:0016787">
    <property type="term" value="F:hydrolase activity"/>
    <property type="evidence" value="ECO:0007669"/>
    <property type="project" value="UniProtKB-KW"/>
</dbReference>
<reference evidence="5 6" key="1">
    <citation type="submission" date="2014-03" db="EMBL/GenBank/DDBJ databases">
        <title>Whole genome sequence of Novosphingobium resinovorum KF1.</title>
        <authorList>
            <person name="Gan H.M."/>
            <person name="Gan H.Y."/>
            <person name="Chew T.H."/>
            <person name="Savka M.A."/>
        </authorList>
    </citation>
    <scope>NUCLEOTIDE SEQUENCE [LARGE SCALE GENOMIC DNA]</scope>
    <source>
        <strain evidence="5 6">KF1</strain>
    </source>
</reference>
<dbReference type="InterPro" id="IPR019826">
    <property type="entry name" value="Carboxylesterase_B_AS"/>
</dbReference>
<accession>A0A031JQC9</accession>
<dbReference type="SUPFAM" id="SSF53474">
    <property type="entry name" value="alpha/beta-Hydrolases"/>
    <property type="match status" value="1"/>
</dbReference>
<dbReference type="Gene3D" id="3.40.50.1820">
    <property type="entry name" value="alpha/beta hydrolase"/>
    <property type="match status" value="1"/>
</dbReference>
<dbReference type="EMBL" id="JFYZ01000037">
    <property type="protein sequence ID" value="EZP75621.1"/>
    <property type="molecule type" value="Genomic_DNA"/>
</dbReference>
<gene>
    <name evidence="5" type="ORF">BV97_04608</name>
</gene>
<evidence type="ECO:0000259" key="4">
    <source>
        <dbReference type="Pfam" id="PF00135"/>
    </source>
</evidence>
<dbReference type="PROSITE" id="PS00122">
    <property type="entry name" value="CARBOXYLESTERASE_B_1"/>
    <property type="match status" value="1"/>
</dbReference>
<comment type="similarity">
    <text evidence="1 3">Belongs to the type-B carboxylesterase/lipase family.</text>
</comment>